<evidence type="ECO:0000313" key="6">
    <source>
        <dbReference type="EMBL" id="THG06469.1"/>
    </source>
</evidence>
<keyword evidence="2 4" id="KW-1133">Transmembrane helix</keyword>
<feature type="domain" description="ABC transmembrane type-1" evidence="5">
    <location>
        <begin position="37"/>
        <end position="122"/>
    </location>
</feature>
<gene>
    <name evidence="6" type="ORF">TEA_011796</name>
</gene>
<feature type="transmembrane region" description="Helical" evidence="4">
    <location>
        <begin position="75"/>
        <end position="99"/>
    </location>
</feature>
<protein>
    <recommendedName>
        <fullName evidence="5">ABC transmembrane type-1 domain-containing protein</fullName>
    </recommendedName>
</protein>
<dbReference type="InterPro" id="IPR036640">
    <property type="entry name" value="ABC1_TM_sf"/>
</dbReference>
<evidence type="ECO:0000256" key="1">
    <source>
        <dbReference type="ARBA" id="ARBA00022692"/>
    </source>
</evidence>
<dbReference type="SUPFAM" id="SSF90123">
    <property type="entry name" value="ABC transporter transmembrane region"/>
    <property type="match status" value="1"/>
</dbReference>
<dbReference type="AlphaFoldDB" id="A0A4S4DTB9"/>
<evidence type="ECO:0000313" key="7">
    <source>
        <dbReference type="Proteomes" id="UP000306102"/>
    </source>
</evidence>
<keyword evidence="1 4" id="KW-0812">Transmembrane</keyword>
<name>A0A4S4DTB9_CAMSN</name>
<dbReference type="STRING" id="542762.A0A4S4DTB9"/>
<dbReference type="InterPro" id="IPR011527">
    <property type="entry name" value="ABC1_TM_dom"/>
</dbReference>
<dbReference type="EMBL" id="SDRB02010430">
    <property type="protein sequence ID" value="THG06469.1"/>
    <property type="molecule type" value="Genomic_DNA"/>
</dbReference>
<accession>A0A4S4DTB9</accession>
<evidence type="ECO:0000256" key="4">
    <source>
        <dbReference type="SAM" id="Phobius"/>
    </source>
</evidence>
<sequence length="158" mass="17034">MEMEFHVLGVGVVLENMDGALASGSVMAKPNGNLETGSIASVILGLVMTLFGVLLANIIKIFYEPAHELRKDSKFWASMFVLLGVVALLATSIRTYVFASAGCRLIKRIQLMCFEKVVHMEIDALALIFQNSATAIAGLVIAFQETGYYSGHGASCRT</sequence>
<keyword evidence="3 4" id="KW-0472">Membrane</keyword>
<evidence type="ECO:0000256" key="2">
    <source>
        <dbReference type="ARBA" id="ARBA00022989"/>
    </source>
</evidence>
<organism evidence="6 7">
    <name type="scientific">Camellia sinensis var. sinensis</name>
    <name type="common">China tea</name>
    <dbReference type="NCBI Taxonomy" id="542762"/>
    <lineage>
        <taxon>Eukaryota</taxon>
        <taxon>Viridiplantae</taxon>
        <taxon>Streptophyta</taxon>
        <taxon>Embryophyta</taxon>
        <taxon>Tracheophyta</taxon>
        <taxon>Spermatophyta</taxon>
        <taxon>Magnoliopsida</taxon>
        <taxon>eudicotyledons</taxon>
        <taxon>Gunneridae</taxon>
        <taxon>Pentapetalae</taxon>
        <taxon>asterids</taxon>
        <taxon>Ericales</taxon>
        <taxon>Theaceae</taxon>
        <taxon>Camellia</taxon>
    </lineage>
</organism>
<dbReference type="GO" id="GO:0140359">
    <property type="term" value="F:ABC-type transporter activity"/>
    <property type="evidence" value="ECO:0007669"/>
    <property type="project" value="InterPro"/>
</dbReference>
<proteinExistence type="predicted"/>
<reference evidence="6 7" key="1">
    <citation type="journal article" date="2018" name="Proc. Natl. Acad. Sci. U.S.A.">
        <title>Draft genome sequence of Camellia sinensis var. sinensis provides insights into the evolution of the tea genome and tea quality.</title>
        <authorList>
            <person name="Wei C."/>
            <person name="Yang H."/>
            <person name="Wang S."/>
            <person name="Zhao J."/>
            <person name="Liu C."/>
            <person name="Gao L."/>
            <person name="Xia E."/>
            <person name="Lu Y."/>
            <person name="Tai Y."/>
            <person name="She G."/>
            <person name="Sun J."/>
            <person name="Cao H."/>
            <person name="Tong W."/>
            <person name="Gao Q."/>
            <person name="Li Y."/>
            <person name="Deng W."/>
            <person name="Jiang X."/>
            <person name="Wang W."/>
            <person name="Chen Q."/>
            <person name="Zhang S."/>
            <person name="Li H."/>
            <person name="Wu J."/>
            <person name="Wang P."/>
            <person name="Li P."/>
            <person name="Shi C."/>
            <person name="Zheng F."/>
            <person name="Jian J."/>
            <person name="Huang B."/>
            <person name="Shan D."/>
            <person name="Shi M."/>
            <person name="Fang C."/>
            <person name="Yue Y."/>
            <person name="Li F."/>
            <person name="Li D."/>
            <person name="Wei S."/>
            <person name="Han B."/>
            <person name="Jiang C."/>
            <person name="Yin Y."/>
            <person name="Xia T."/>
            <person name="Zhang Z."/>
            <person name="Bennetzen J.L."/>
            <person name="Zhao S."/>
            <person name="Wan X."/>
        </authorList>
    </citation>
    <scope>NUCLEOTIDE SEQUENCE [LARGE SCALE GENOMIC DNA]</scope>
    <source>
        <strain evidence="7">cv. Shuchazao</strain>
        <tissue evidence="6">Leaf</tissue>
    </source>
</reference>
<dbReference type="PROSITE" id="PS50929">
    <property type="entry name" value="ABC_TM1F"/>
    <property type="match status" value="1"/>
</dbReference>
<dbReference type="GO" id="GO:0016020">
    <property type="term" value="C:membrane"/>
    <property type="evidence" value="ECO:0007669"/>
    <property type="project" value="InterPro"/>
</dbReference>
<dbReference type="Pfam" id="PF00664">
    <property type="entry name" value="ABC_membrane"/>
    <property type="match status" value="1"/>
</dbReference>
<dbReference type="Gene3D" id="1.20.1560.10">
    <property type="entry name" value="ABC transporter type 1, transmembrane domain"/>
    <property type="match status" value="1"/>
</dbReference>
<evidence type="ECO:0000256" key="3">
    <source>
        <dbReference type="ARBA" id="ARBA00023136"/>
    </source>
</evidence>
<keyword evidence="7" id="KW-1185">Reference proteome</keyword>
<dbReference type="GO" id="GO:0005524">
    <property type="term" value="F:ATP binding"/>
    <property type="evidence" value="ECO:0007669"/>
    <property type="project" value="InterPro"/>
</dbReference>
<dbReference type="Proteomes" id="UP000306102">
    <property type="component" value="Unassembled WGS sequence"/>
</dbReference>
<feature type="transmembrane region" description="Helical" evidence="4">
    <location>
        <begin position="38"/>
        <end position="63"/>
    </location>
</feature>
<comment type="caution">
    <text evidence="6">The sequence shown here is derived from an EMBL/GenBank/DDBJ whole genome shotgun (WGS) entry which is preliminary data.</text>
</comment>
<evidence type="ECO:0000259" key="5">
    <source>
        <dbReference type="PROSITE" id="PS50929"/>
    </source>
</evidence>